<name>A0ABM9P0D4_9FLAO</name>
<evidence type="ECO:0000313" key="2">
    <source>
        <dbReference type="Proteomes" id="UP001497416"/>
    </source>
</evidence>
<dbReference type="EMBL" id="CAXIXY010000004">
    <property type="protein sequence ID" value="CAL2085869.1"/>
    <property type="molecule type" value="Genomic_DNA"/>
</dbReference>
<keyword evidence="2" id="KW-1185">Reference proteome</keyword>
<organism evidence="1 2">
    <name type="scientific">Tenacibaculum platacis</name>
    <dbReference type="NCBI Taxonomy" id="3137852"/>
    <lineage>
        <taxon>Bacteria</taxon>
        <taxon>Pseudomonadati</taxon>
        <taxon>Bacteroidota</taxon>
        <taxon>Flavobacteriia</taxon>
        <taxon>Flavobacteriales</taxon>
        <taxon>Flavobacteriaceae</taxon>
        <taxon>Tenacibaculum</taxon>
    </lineage>
</organism>
<reference evidence="1 2" key="1">
    <citation type="submission" date="2024-05" db="EMBL/GenBank/DDBJ databases">
        <authorList>
            <person name="Duchaud E."/>
        </authorList>
    </citation>
    <scope>NUCLEOTIDE SEQUENCE [LARGE SCALE GENOMIC DNA]</scope>
    <source>
        <strain evidence="1">Ena-SAMPLE-TAB-13-05-2024-13:56:06:370-140302</strain>
    </source>
</reference>
<sequence length="170" mass="20942">MIEKVKNILNKKHLLIIGKSEKDRHKFINTLITNVNFDTFRFPSRMKSFDEYFDFIKKEKLYKPWYKAKSYNVNQILDFHWDWVSENKSLIVMEEFEQMEERWRIELMKIYINEIENRKKGEKKIHLIISQENENRLIEKISKVIPTRINERRTKYQIVQQNLETINISE</sequence>
<evidence type="ECO:0000313" key="1">
    <source>
        <dbReference type="EMBL" id="CAL2085869.1"/>
    </source>
</evidence>
<accession>A0ABM9P0D4</accession>
<gene>
    <name evidence="1" type="ORF">T190607A01A_20545</name>
</gene>
<proteinExistence type="predicted"/>
<dbReference type="Proteomes" id="UP001497416">
    <property type="component" value="Unassembled WGS sequence"/>
</dbReference>
<protein>
    <submittedName>
        <fullName evidence="1">Uncharacterized protein</fullName>
    </submittedName>
</protein>
<comment type="caution">
    <text evidence="1">The sequence shown here is derived from an EMBL/GenBank/DDBJ whole genome shotgun (WGS) entry which is preliminary data.</text>
</comment>